<evidence type="ECO:0000259" key="1">
    <source>
        <dbReference type="PROSITE" id="PS51782"/>
    </source>
</evidence>
<dbReference type="SMART" id="SM00257">
    <property type="entry name" value="LysM"/>
    <property type="match status" value="1"/>
</dbReference>
<dbReference type="EMBL" id="JAUSUG010000003">
    <property type="protein sequence ID" value="MDQ0253616.1"/>
    <property type="molecule type" value="Genomic_DNA"/>
</dbReference>
<name>A0ABT9ZS91_9BACI</name>
<evidence type="ECO:0000313" key="3">
    <source>
        <dbReference type="Proteomes" id="UP001230005"/>
    </source>
</evidence>
<reference evidence="2 3" key="1">
    <citation type="submission" date="2023-07" db="EMBL/GenBank/DDBJ databases">
        <title>Genomic Encyclopedia of Type Strains, Phase IV (KMG-IV): sequencing the most valuable type-strain genomes for metagenomic binning, comparative biology and taxonomic classification.</title>
        <authorList>
            <person name="Goeker M."/>
        </authorList>
    </citation>
    <scope>NUCLEOTIDE SEQUENCE [LARGE SCALE GENOMIC DNA]</scope>
    <source>
        <strain evidence="2 3">DSM 9768</strain>
    </source>
</reference>
<evidence type="ECO:0000313" key="2">
    <source>
        <dbReference type="EMBL" id="MDQ0253616.1"/>
    </source>
</evidence>
<dbReference type="InterPro" id="IPR036779">
    <property type="entry name" value="LysM_dom_sf"/>
</dbReference>
<accession>A0ABT9ZS91</accession>
<proteinExistence type="predicted"/>
<dbReference type="CDD" id="cd00118">
    <property type="entry name" value="LysM"/>
    <property type="match status" value="1"/>
</dbReference>
<dbReference type="Proteomes" id="UP001230005">
    <property type="component" value="Unassembled WGS sequence"/>
</dbReference>
<dbReference type="PROSITE" id="PS51782">
    <property type="entry name" value="LYSM"/>
    <property type="match status" value="1"/>
</dbReference>
<dbReference type="RefSeq" id="WP_307322508.1">
    <property type="nucleotide sequence ID" value="NZ_JAUSUG010000003.1"/>
</dbReference>
<dbReference type="InterPro" id="IPR018392">
    <property type="entry name" value="LysM"/>
</dbReference>
<dbReference type="Pfam" id="PF01476">
    <property type="entry name" value="LysM"/>
    <property type="match status" value="1"/>
</dbReference>
<dbReference type="Gene3D" id="3.10.350.10">
    <property type="entry name" value="LysM domain"/>
    <property type="match status" value="1"/>
</dbReference>
<organism evidence="2 3">
    <name type="scientific">Evansella vedderi</name>
    <dbReference type="NCBI Taxonomy" id="38282"/>
    <lineage>
        <taxon>Bacteria</taxon>
        <taxon>Bacillati</taxon>
        <taxon>Bacillota</taxon>
        <taxon>Bacilli</taxon>
        <taxon>Bacillales</taxon>
        <taxon>Bacillaceae</taxon>
        <taxon>Evansella</taxon>
    </lineage>
</organism>
<gene>
    <name evidence="2" type="ORF">J2S74_000988</name>
</gene>
<protein>
    <submittedName>
        <fullName evidence="2">LysM repeat protein</fullName>
    </submittedName>
</protein>
<feature type="domain" description="LysM" evidence="1">
    <location>
        <begin position="45"/>
        <end position="96"/>
    </location>
</feature>
<dbReference type="SUPFAM" id="SSF54106">
    <property type="entry name" value="LysM domain"/>
    <property type="match status" value="1"/>
</dbReference>
<comment type="caution">
    <text evidence="2">The sequence shown here is derived from an EMBL/GenBank/DDBJ whole genome shotgun (WGS) entry which is preliminary data.</text>
</comment>
<sequence>MSFILNKVKKSADASIFILILSAGLFFWTSTAAGEPKEMKEYITSEWTVTQGESLWSIATSNGIGSDMSTEQMVHWIKTYNNLTNETIYPGQKIHIPVVLDTFASN</sequence>
<keyword evidence="3" id="KW-1185">Reference proteome</keyword>